<comment type="caution">
    <text evidence="1">The sequence shown here is derived from an EMBL/GenBank/DDBJ whole genome shotgun (WGS) entry which is preliminary data.</text>
</comment>
<dbReference type="AlphaFoldDB" id="A0A431U3B1"/>
<sequence>MSFVSKSHWILFLLLICGWNAKAQRPPADLSGYLDISALPGRKFLVESEGTRYRVPRRTVLVNVLVSLADIKTKYGVASQLPVRYDRDSLLLVFAAVEGNPGFPTQQLWMPYEDQPLLNPKTFFTDCLGRLDLYKREGYSTYNDITRCLYIKPVVTIKGTRQTLGGIVLTEPFLVMPIPFLVFGQSDNVTINTLSPALSEALMYTSFENYNKYYNTNAETLRGILPSKILLQRLDKGLYYFWAYPPNLMDGPSHIHGAEKFVYRPGVGILTGTYSNFTEAEGRDFKVTRITRLK</sequence>
<dbReference type="OrthoDB" id="881232at2"/>
<accession>A0A431U3B1</accession>
<dbReference type="Proteomes" id="UP000282184">
    <property type="component" value="Unassembled WGS sequence"/>
</dbReference>
<protein>
    <submittedName>
        <fullName evidence="1">Uncharacterized protein</fullName>
    </submittedName>
</protein>
<organism evidence="1 2">
    <name type="scientific">Hymenobacter gummosus</name>
    <dbReference type="NCBI Taxonomy" id="1776032"/>
    <lineage>
        <taxon>Bacteria</taxon>
        <taxon>Pseudomonadati</taxon>
        <taxon>Bacteroidota</taxon>
        <taxon>Cytophagia</taxon>
        <taxon>Cytophagales</taxon>
        <taxon>Hymenobacteraceae</taxon>
        <taxon>Hymenobacter</taxon>
    </lineage>
</organism>
<name>A0A431U3B1_9BACT</name>
<dbReference type="RefSeq" id="WP_126693119.1">
    <property type="nucleotide sequence ID" value="NZ_RXOF01000005.1"/>
</dbReference>
<keyword evidence="2" id="KW-1185">Reference proteome</keyword>
<evidence type="ECO:0000313" key="2">
    <source>
        <dbReference type="Proteomes" id="UP000282184"/>
    </source>
</evidence>
<gene>
    <name evidence="1" type="ORF">EJV47_10530</name>
</gene>
<dbReference type="EMBL" id="RXOF01000005">
    <property type="protein sequence ID" value="RTQ50068.1"/>
    <property type="molecule type" value="Genomic_DNA"/>
</dbReference>
<reference evidence="1 2" key="1">
    <citation type="submission" date="2018-12" db="EMBL/GenBank/DDBJ databases">
        <title>Hymenobacter gummosus sp. nov., isolated from a spring.</title>
        <authorList>
            <person name="Nie L."/>
        </authorList>
    </citation>
    <scope>NUCLEOTIDE SEQUENCE [LARGE SCALE GENOMIC DNA]</scope>
    <source>
        <strain evidence="1 2">KCTC 52166</strain>
    </source>
</reference>
<evidence type="ECO:0000313" key="1">
    <source>
        <dbReference type="EMBL" id="RTQ50068.1"/>
    </source>
</evidence>
<proteinExistence type="predicted"/>